<dbReference type="Pfam" id="PF18895">
    <property type="entry name" value="T4SS_pilin"/>
    <property type="match status" value="1"/>
</dbReference>
<keyword evidence="1" id="KW-0812">Transmembrane</keyword>
<feature type="transmembrane region" description="Helical" evidence="1">
    <location>
        <begin position="20"/>
        <end position="41"/>
    </location>
</feature>
<protein>
    <submittedName>
        <fullName evidence="2">Uncharacterized protein</fullName>
    </submittedName>
</protein>
<dbReference type="InterPro" id="IPR043993">
    <property type="entry name" value="T4SS_pilin"/>
</dbReference>
<evidence type="ECO:0000313" key="2">
    <source>
        <dbReference type="EMBL" id="OGM76396.1"/>
    </source>
</evidence>
<feature type="transmembrane region" description="Helical" evidence="1">
    <location>
        <begin position="53"/>
        <end position="78"/>
    </location>
</feature>
<comment type="caution">
    <text evidence="2">The sequence shown here is derived from an EMBL/GenBank/DDBJ whole genome shotgun (WGS) entry which is preliminary data.</text>
</comment>
<name>A0A1F8CJW7_9BACT</name>
<evidence type="ECO:0000313" key="3">
    <source>
        <dbReference type="Proteomes" id="UP000179241"/>
    </source>
</evidence>
<keyword evidence="1" id="KW-1133">Transmembrane helix</keyword>
<dbReference type="AlphaFoldDB" id="A0A1F8CJW7"/>
<keyword evidence="1" id="KW-0472">Membrane</keyword>
<reference evidence="2 3" key="1">
    <citation type="journal article" date="2016" name="Nat. Commun.">
        <title>Thousands of microbial genomes shed light on interconnected biogeochemical processes in an aquifer system.</title>
        <authorList>
            <person name="Anantharaman K."/>
            <person name="Brown C.T."/>
            <person name="Hug L.A."/>
            <person name="Sharon I."/>
            <person name="Castelle C.J."/>
            <person name="Probst A.J."/>
            <person name="Thomas B.C."/>
            <person name="Singh A."/>
            <person name="Wilkins M.J."/>
            <person name="Karaoz U."/>
            <person name="Brodie E.L."/>
            <person name="Williams K.H."/>
            <person name="Hubbard S.S."/>
            <person name="Banfield J.F."/>
        </authorList>
    </citation>
    <scope>NUCLEOTIDE SEQUENCE [LARGE SCALE GENOMIC DNA]</scope>
</reference>
<dbReference type="EMBL" id="MGHU01000055">
    <property type="protein sequence ID" value="OGM76396.1"/>
    <property type="molecule type" value="Genomic_DNA"/>
</dbReference>
<evidence type="ECO:0000256" key="1">
    <source>
        <dbReference type="SAM" id="Phobius"/>
    </source>
</evidence>
<gene>
    <name evidence="2" type="ORF">A2188_01875</name>
</gene>
<sequence>MGTPVPLSFAETIFSNLLKAAIPFAGIVLFFIITFGGFNLVTSGGDPGKTKKAWGTITFGILGLFLIIASYLIIRLIYQFTGVNVGNFQIRQGP</sequence>
<dbReference type="Proteomes" id="UP000179241">
    <property type="component" value="Unassembled WGS sequence"/>
</dbReference>
<organism evidence="2 3">
    <name type="scientific">Candidatus Woesebacteria bacterium RIFOXYA1_FULL_43_9</name>
    <dbReference type="NCBI Taxonomy" id="1802534"/>
    <lineage>
        <taxon>Bacteria</taxon>
        <taxon>Candidatus Woeseibacteriota</taxon>
    </lineage>
</organism>
<accession>A0A1F8CJW7</accession>
<proteinExistence type="predicted"/>